<dbReference type="EMBL" id="BMPI01000035">
    <property type="protein sequence ID" value="GGM53700.1"/>
    <property type="molecule type" value="Genomic_DNA"/>
</dbReference>
<gene>
    <name evidence="1" type="ORF">GCM10007977_064120</name>
</gene>
<sequence>MSDENSTMVMYVLGSNEPRIDHTTPPVERLKAAAARLRAAAGKATPGADPYPGGWSGFGDPERHRSALYAGPGVDGYRTGTVVEVKEDCDECVPMSQADADYIGMLYPAVGYAVADLLDEMVQYGLSPLCDPAWPPFVKAMATADEILGIPAEIALAEHLAAYQAAS</sequence>
<name>A0A917U427_9ACTN</name>
<dbReference type="RefSeq" id="WP_190253718.1">
    <property type="nucleotide sequence ID" value="NZ_BMPI01000035.1"/>
</dbReference>
<dbReference type="Proteomes" id="UP000642070">
    <property type="component" value="Unassembled WGS sequence"/>
</dbReference>
<reference evidence="1" key="1">
    <citation type="journal article" date="2014" name="Int. J. Syst. Evol. Microbiol.">
        <title>Complete genome sequence of Corynebacterium casei LMG S-19264T (=DSM 44701T), isolated from a smear-ripened cheese.</title>
        <authorList>
            <consortium name="US DOE Joint Genome Institute (JGI-PGF)"/>
            <person name="Walter F."/>
            <person name="Albersmeier A."/>
            <person name="Kalinowski J."/>
            <person name="Ruckert C."/>
        </authorList>
    </citation>
    <scope>NUCLEOTIDE SEQUENCE</scope>
    <source>
        <strain evidence="1">JCM 19831</strain>
    </source>
</reference>
<keyword evidence="2" id="KW-1185">Reference proteome</keyword>
<comment type="caution">
    <text evidence="1">The sequence shown here is derived from an EMBL/GenBank/DDBJ whole genome shotgun (WGS) entry which is preliminary data.</text>
</comment>
<proteinExistence type="predicted"/>
<dbReference type="AlphaFoldDB" id="A0A917U427"/>
<accession>A0A917U427</accession>
<protein>
    <submittedName>
        <fullName evidence="1">Uncharacterized protein</fullName>
    </submittedName>
</protein>
<evidence type="ECO:0000313" key="2">
    <source>
        <dbReference type="Proteomes" id="UP000642070"/>
    </source>
</evidence>
<organism evidence="1 2">
    <name type="scientific">Dactylosporangium sucinum</name>
    <dbReference type="NCBI Taxonomy" id="1424081"/>
    <lineage>
        <taxon>Bacteria</taxon>
        <taxon>Bacillati</taxon>
        <taxon>Actinomycetota</taxon>
        <taxon>Actinomycetes</taxon>
        <taxon>Micromonosporales</taxon>
        <taxon>Micromonosporaceae</taxon>
        <taxon>Dactylosporangium</taxon>
    </lineage>
</organism>
<evidence type="ECO:0000313" key="1">
    <source>
        <dbReference type="EMBL" id="GGM53700.1"/>
    </source>
</evidence>
<reference evidence="1" key="2">
    <citation type="submission" date="2020-09" db="EMBL/GenBank/DDBJ databases">
        <authorList>
            <person name="Sun Q."/>
            <person name="Ohkuma M."/>
        </authorList>
    </citation>
    <scope>NUCLEOTIDE SEQUENCE</scope>
    <source>
        <strain evidence="1">JCM 19831</strain>
    </source>
</reference>